<evidence type="ECO:0000256" key="3">
    <source>
        <dbReference type="ARBA" id="ARBA00022840"/>
    </source>
</evidence>
<dbReference type="Gene3D" id="2.40.50.140">
    <property type="entry name" value="Nucleic acid-binding proteins"/>
    <property type="match status" value="1"/>
</dbReference>
<evidence type="ECO:0000259" key="6">
    <source>
        <dbReference type="PROSITE" id="PS50862"/>
    </source>
</evidence>
<keyword evidence="2" id="KW-0547">Nucleotide-binding</keyword>
<proteinExistence type="predicted"/>
<evidence type="ECO:0000256" key="2">
    <source>
        <dbReference type="ARBA" id="ARBA00022741"/>
    </source>
</evidence>
<dbReference type="InterPro" id="IPR045864">
    <property type="entry name" value="aa-tRNA-synth_II/BPL/LPL"/>
</dbReference>
<dbReference type="SUPFAM" id="SSF55681">
    <property type="entry name" value="Class II aaRS and biotin synthetases"/>
    <property type="match status" value="1"/>
</dbReference>
<feature type="domain" description="Aminoacyl-transfer RNA synthetases class-II family profile" evidence="6">
    <location>
        <begin position="515"/>
        <end position="781"/>
    </location>
</feature>
<dbReference type="RefSeq" id="WP_344557374.1">
    <property type="nucleotide sequence ID" value="NZ_BAAANS010000061.1"/>
</dbReference>
<dbReference type="PANTHER" id="PTHR42918">
    <property type="entry name" value="LYSYL-TRNA SYNTHETASE"/>
    <property type="match status" value="1"/>
</dbReference>
<dbReference type="PANTHER" id="PTHR42918:SF15">
    <property type="entry name" value="LYSINE--TRNA LIGASE, CHLOROPLASTIC_MITOCHONDRIAL"/>
    <property type="match status" value="1"/>
</dbReference>
<dbReference type="PROSITE" id="PS50862">
    <property type="entry name" value="AA_TRNA_LIGASE_II"/>
    <property type="match status" value="1"/>
</dbReference>
<keyword evidence="3" id="KW-0067">ATP-binding</keyword>
<keyword evidence="1" id="KW-0436">Ligase</keyword>
<evidence type="ECO:0000313" key="7">
    <source>
        <dbReference type="EMBL" id="GAA2117992.1"/>
    </source>
</evidence>
<evidence type="ECO:0000313" key="8">
    <source>
        <dbReference type="Proteomes" id="UP001500897"/>
    </source>
</evidence>
<name>A0ABP5JN67_9ACTN</name>
<reference evidence="8" key="1">
    <citation type="journal article" date="2019" name="Int. J. Syst. Evol. Microbiol.">
        <title>The Global Catalogue of Microorganisms (GCM) 10K type strain sequencing project: providing services to taxonomists for standard genome sequencing and annotation.</title>
        <authorList>
            <consortium name="The Broad Institute Genomics Platform"/>
            <consortium name="The Broad Institute Genome Sequencing Center for Infectious Disease"/>
            <person name="Wu L."/>
            <person name="Ma J."/>
        </authorList>
    </citation>
    <scope>NUCLEOTIDE SEQUENCE [LARGE SCALE GENOMIC DNA]</scope>
    <source>
        <strain evidence="8">JCM 14559</strain>
    </source>
</reference>
<dbReference type="EMBL" id="BAAANS010000061">
    <property type="protein sequence ID" value="GAA2117992.1"/>
    <property type="molecule type" value="Genomic_DNA"/>
</dbReference>
<keyword evidence="4" id="KW-0030">Aminoacyl-tRNA synthetase</keyword>
<keyword evidence="8" id="KW-1185">Reference proteome</keyword>
<dbReference type="SUPFAM" id="SSF50249">
    <property type="entry name" value="Nucleic acid-binding proteins"/>
    <property type="match status" value="1"/>
</dbReference>
<feature type="region of interest" description="Disordered" evidence="5">
    <location>
        <begin position="386"/>
        <end position="414"/>
    </location>
</feature>
<dbReference type="InterPro" id="IPR004364">
    <property type="entry name" value="Aa-tRNA-synt_II"/>
</dbReference>
<evidence type="ECO:0000256" key="4">
    <source>
        <dbReference type="ARBA" id="ARBA00023146"/>
    </source>
</evidence>
<evidence type="ECO:0000256" key="5">
    <source>
        <dbReference type="SAM" id="MobiDB-lite"/>
    </source>
</evidence>
<dbReference type="Pfam" id="PF00152">
    <property type="entry name" value="tRNA-synt_2"/>
    <property type="match status" value="1"/>
</dbReference>
<dbReference type="Proteomes" id="UP001500897">
    <property type="component" value="Unassembled WGS sequence"/>
</dbReference>
<organism evidence="7 8">
    <name type="scientific">Kitasatospora saccharophila</name>
    <dbReference type="NCBI Taxonomy" id="407973"/>
    <lineage>
        <taxon>Bacteria</taxon>
        <taxon>Bacillati</taxon>
        <taxon>Actinomycetota</taxon>
        <taxon>Actinomycetes</taxon>
        <taxon>Kitasatosporales</taxon>
        <taxon>Streptomycetaceae</taxon>
        <taxon>Kitasatospora</taxon>
    </lineage>
</organism>
<gene>
    <name evidence="7" type="ORF">GCM10009759_64860</name>
</gene>
<dbReference type="InterPro" id="IPR006195">
    <property type="entry name" value="aa-tRNA-synth_II"/>
</dbReference>
<sequence length="801" mass="84957">MADGFRTIQSASACLFAARARIETVPAYTGPRPYDAGHTAGAAVADLARRIEAEEVDGLLLQLTDPSLGSTIEALATTVRQAVTGLLAATGADPAAALAGAGTDGWWLQLAGVRWFLIVFAPCYPATSPRSTRGSSTTFLLLQPVHSFDRHATPKGTVIAPAVRERIRAAHQAAGTPYDAELAQQTAEAQKFVAPLHPDAPPVTWWLADTSSADTVRSGTAALAAAVARTHASGTPTRWDAPTELLSAAAVLFTAHPAEGADHLLAGIARLLDHGPHEAVPLHSAPGARGPRELDVLHHALAAAAEPGRPPWPHGPADPARLAAAAQALSATIPCRLSALRTAAVLHLLRLLPGTRGEQHRDLLRRTAWLLDPRTDDPVHLLLTLTGPNDPLAPPPRSSTTARPRGTAPLPLADWATWPTPGRQLLLAGRVTAVRAHRKSAFADLVWDGRTAQLALNPADAAGLRTGDLVAARGTCSTSRTGQPTLFVEHLDLHENGTPAPPPPSAVLTPVLDPLRAHLAASGFQETITPTLTSGYFGGAARPFTTWAHAAGQHQYLRVTSEIDLLATIAAGTTRCYEIGPSFRNEGQRGRPAVEFVMLEAYAADLTLPQATAYLADLVTNTTAFTAPLVHHTFDHAFAAITGIHPSDGAAVRALAAERIPFTAARTDDPDLLARRLWRHSVRQHLRGFTAITDIPGPASPLIAGTGRQARRVWLYADGLELAEIAANERAPHRLADAFTAQFAADRHLAHRSYQQVVDLYDSGLPPCVGFGMSVTRLAGLHPVHLPVQRRAPHRATERTP</sequence>
<dbReference type="Gene3D" id="3.30.930.10">
    <property type="entry name" value="Bira Bifunctional Protein, Domain 2"/>
    <property type="match status" value="1"/>
</dbReference>
<feature type="compositionally biased region" description="Low complexity" evidence="5">
    <location>
        <begin position="398"/>
        <end position="408"/>
    </location>
</feature>
<accession>A0ABP5JN67</accession>
<comment type="caution">
    <text evidence="7">The sequence shown here is derived from an EMBL/GenBank/DDBJ whole genome shotgun (WGS) entry which is preliminary data.</text>
</comment>
<evidence type="ECO:0000256" key="1">
    <source>
        <dbReference type="ARBA" id="ARBA00022598"/>
    </source>
</evidence>
<dbReference type="InterPro" id="IPR012340">
    <property type="entry name" value="NA-bd_OB-fold"/>
</dbReference>
<protein>
    <recommendedName>
        <fullName evidence="6">Aminoacyl-transfer RNA synthetases class-II family profile domain-containing protein</fullName>
    </recommendedName>
</protein>